<sequence>MNDDLRTRESARRKALWTLSHLIPGDPKAAAILDVLDGIEDQERVDLNRSHPGLDIDAVRKAVLIERHSSGISIVREAGIPQPWRERFLQASTGSTRLVDGPYAYDWDKFLTQWQAEMRHLYAHRAARRPGHDDP</sequence>
<dbReference type="GeneID" id="66764431"/>
<accession>A0ABY0S913</accession>
<name>A0ABY0S913_9PSED</name>
<evidence type="ECO:0000313" key="1">
    <source>
        <dbReference type="EMBL" id="SDO93616.1"/>
    </source>
</evidence>
<protein>
    <submittedName>
        <fullName evidence="1">Uncharacterized protein</fullName>
    </submittedName>
</protein>
<proteinExistence type="predicted"/>
<evidence type="ECO:0000313" key="2">
    <source>
        <dbReference type="Proteomes" id="UP000181903"/>
    </source>
</evidence>
<dbReference type="EMBL" id="LT629706">
    <property type="protein sequence ID" value="SDO93616.1"/>
    <property type="molecule type" value="Genomic_DNA"/>
</dbReference>
<reference evidence="1 2" key="1">
    <citation type="submission" date="2016-10" db="EMBL/GenBank/DDBJ databases">
        <authorList>
            <person name="Varghese N."/>
            <person name="Submissions S."/>
        </authorList>
    </citation>
    <scope>NUCLEOTIDE SEQUENCE [LARGE SCALE GENOMIC DNA]</scope>
    <source>
        <strain evidence="1 2">BS2776</strain>
    </source>
</reference>
<gene>
    <name evidence="1" type="ORF">SAMN04490208_5473</name>
</gene>
<dbReference type="RefSeq" id="WP_082630422.1">
    <property type="nucleotide sequence ID" value="NZ_JYLI01000011.1"/>
</dbReference>
<keyword evidence="2" id="KW-1185">Reference proteome</keyword>
<organism evidence="1 2">
    <name type="scientific">Pseudomonas poae</name>
    <dbReference type="NCBI Taxonomy" id="200451"/>
    <lineage>
        <taxon>Bacteria</taxon>
        <taxon>Pseudomonadati</taxon>
        <taxon>Pseudomonadota</taxon>
        <taxon>Gammaproteobacteria</taxon>
        <taxon>Pseudomonadales</taxon>
        <taxon>Pseudomonadaceae</taxon>
        <taxon>Pseudomonas</taxon>
    </lineage>
</organism>
<dbReference type="Proteomes" id="UP000181903">
    <property type="component" value="Chromosome I"/>
</dbReference>